<feature type="compositionally biased region" description="Basic residues" evidence="1">
    <location>
        <begin position="115"/>
        <end position="125"/>
    </location>
</feature>
<dbReference type="EMBL" id="AZIL01002467">
    <property type="protein sequence ID" value="EWM21447.1"/>
    <property type="molecule type" value="Genomic_DNA"/>
</dbReference>
<evidence type="ECO:0000313" key="2">
    <source>
        <dbReference type="EMBL" id="EWM21447.1"/>
    </source>
</evidence>
<gene>
    <name evidence="2" type="ORF">Naga_100019g30</name>
</gene>
<evidence type="ECO:0000256" key="1">
    <source>
        <dbReference type="SAM" id="MobiDB-lite"/>
    </source>
</evidence>
<dbReference type="Proteomes" id="UP000019335">
    <property type="component" value="Unassembled WGS sequence"/>
</dbReference>
<dbReference type="OrthoDB" id="10263782at2759"/>
<keyword evidence="3" id="KW-1185">Reference proteome</keyword>
<evidence type="ECO:0000313" key="3">
    <source>
        <dbReference type="Proteomes" id="UP000019335"/>
    </source>
</evidence>
<protein>
    <submittedName>
        <fullName evidence="2">Uncharacterized protein</fullName>
    </submittedName>
</protein>
<feature type="region of interest" description="Disordered" evidence="1">
    <location>
        <begin position="206"/>
        <end position="253"/>
    </location>
</feature>
<sequence>MEEGNSLASGVGAKVSAAVAPPLGAGRTQPAGLLEAPRLLANGIEVSLHACTRSMVREVRHIFPHLSAASVGGGALQGAGSLGAEGRLQRAQDAAAPIPDSEQSAAGCEEGRGGGGRRRAPAHNAHHAEISAGHCPLRTGGRGGEGPVPGALRGLRAAPLPGPARPRLLGRLHRSLLGPAHANPALHAPLQRSRRLRAPAALQDTKRRLLQDPPPPPLGFVVLPGHHFHDRAGEDGAGGDSNAGARSREDGGE</sequence>
<organism evidence="2 3">
    <name type="scientific">Nannochloropsis gaditana</name>
    <dbReference type="NCBI Taxonomy" id="72520"/>
    <lineage>
        <taxon>Eukaryota</taxon>
        <taxon>Sar</taxon>
        <taxon>Stramenopiles</taxon>
        <taxon>Ochrophyta</taxon>
        <taxon>Eustigmatophyceae</taxon>
        <taxon>Eustigmatales</taxon>
        <taxon>Monodopsidaceae</taxon>
        <taxon>Nannochloropsis</taxon>
    </lineage>
</organism>
<reference evidence="2 3" key="1">
    <citation type="journal article" date="2014" name="Mol. Plant">
        <title>Chromosome Scale Genome Assembly and Transcriptome Profiling of Nannochloropsis gaditana in Nitrogen Depletion.</title>
        <authorList>
            <person name="Corteggiani Carpinelli E."/>
            <person name="Telatin A."/>
            <person name="Vitulo N."/>
            <person name="Forcato C."/>
            <person name="D'Angelo M."/>
            <person name="Schiavon R."/>
            <person name="Vezzi A."/>
            <person name="Giacometti G.M."/>
            <person name="Morosinotto T."/>
            <person name="Valle G."/>
        </authorList>
    </citation>
    <scope>NUCLEOTIDE SEQUENCE [LARGE SCALE GENOMIC DNA]</scope>
    <source>
        <strain evidence="2 3">B-31</strain>
    </source>
</reference>
<feature type="region of interest" description="Disordered" evidence="1">
    <location>
        <begin position="87"/>
        <end position="159"/>
    </location>
</feature>
<feature type="compositionally biased region" description="Low complexity" evidence="1">
    <location>
        <begin position="148"/>
        <end position="159"/>
    </location>
</feature>
<proteinExistence type="predicted"/>
<accession>W7T4I0</accession>
<dbReference type="AlphaFoldDB" id="W7T4I0"/>
<name>W7T4I0_9STRA</name>
<comment type="caution">
    <text evidence="2">The sequence shown here is derived from an EMBL/GenBank/DDBJ whole genome shotgun (WGS) entry which is preliminary data.</text>
</comment>